<dbReference type="PROSITE" id="PS50893">
    <property type="entry name" value="ABC_TRANSPORTER_2"/>
    <property type="match status" value="1"/>
</dbReference>
<name>A0ABV8F6B1_9ACTN</name>
<protein>
    <submittedName>
        <fullName evidence="9">ABC transporter ATP-binding protein</fullName>
    </submittedName>
</protein>
<dbReference type="Pfam" id="PF00005">
    <property type="entry name" value="ABC_tran"/>
    <property type="match status" value="1"/>
</dbReference>
<feature type="domain" description="ABC transporter" evidence="8">
    <location>
        <begin position="4"/>
        <end position="247"/>
    </location>
</feature>
<dbReference type="RefSeq" id="WP_386191741.1">
    <property type="nucleotide sequence ID" value="NZ_JBHSBC010000022.1"/>
</dbReference>
<dbReference type="InterPro" id="IPR017871">
    <property type="entry name" value="ABC_transporter-like_CS"/>
</dbReference>
<dbReference type="NCBIfam" id="TIGR01727">
    <property type="entry name" value="oligo_HPY"/>
    <property type="match status" value="1"/>
</dbReference>
<dbReference type="SMART" id="SM00382">
    <property type="entry name" value="AAA"/>
    <property type="match status" value="1"/>
</dbReference>
<dbReference type="CDD" id="cd03257">
    <property type="entry name" value="ABC_NikE_OppD_transporters"/>
    <property type="match status" value="1"/>
</dbReference>
<comment type="similarity">
    <text evidence="2">Belongs to the ABC transporter superfamily.</text>
</comment>
<dbReference type="PROSITE" id="PS00211">
    <property type="entry name" value="ABC_TRANSPORTER_1"/>
    <property type="match status" value="1"/>
</dbReference>
<comment type="caution">
    <text evidence="9">The sequence shown here is derived from an EMBL/GenBank/DDBJ whole genome shotgun (WGS) entry which is preliminary data.</text>
</comment>
<accession>A0ABV8F6B1</accession>
<evidence type="ECO:0000313" key="9">
    <source>
        <dbReference type="EMBL" id="MFC3982975.1"/>
    </source>
</evidence>
<dbReference type="InterPro" id="IPR013563">
    <property type="entry name" value="Oligopep_ABC_C"/>
</dbReference>
<dbReference type="Pfam" id="PF08352">
    <property type="entry name" value="oligo_HPY"/>
    <property type="match status" value="1"/>
</dbReference>
<keyword evidence="10" id="KW-1185">Reference proteome</keyword>
<evidence type="ECO:0000256" key="1">
    <source>
        <dbReference type="ARBA" id="ARBA00004202"/>
    </source>
</evidence>
<evidence type="ECO:0000313" key="10">
    <source>
        <dbReference type="Proteomes" id="UP001595698"/>
    </source>
</evidence>
<sequence length="314" mass="33307">MSLLSVRDLVVGFPSGARAVRSVSLDLEPGERLALVGESGCGKTTTMLAMMGLLPAGTVVSGQVLLDGEDILAGGEASMRPHRWTDIAMVFQGAMNALNPVRRVGAQIAEAVRIHGGGRREGRLRALEVLERVGLPEGVASRYPHELSGGQRQRAVIALALACEPKVLLADEPTTALDVIVQDQIVALLRELSDSLGLAVVLVTHDLALVPRICDRAAVMYAGSVVEHAACADLVRRPLHPYTRRLVEATPDLTARRPLTSIPGVPPRLDLPLTGCAFQPRCTSSLDRCAESPPPPRDLGGGRSCSCHLVEVDA</sequence>
<dbReference type="PANTHER" id="PTHR43297:SF2">
    <property type="entry name" value="DIPEPTIDE TRANSPORT ATP-BINDING PROTEIN DPPD"/>
    <property type="match status" value="1"/>
</dbReference>
<comment type="subcellular location">
    <subcellularLocation>
        <location evidence="1">Cell membrane</location>
        <topology evidence="1">Peripheral membrane protein</topology>
    </subcellularLocation>
</comment>
<dbReference type="EMBL" id="JBHSBC010000022">
    <property type="protein sequence ID" value="MFC3982975.1"/>
    <property type="molecule type" value="Genomic_DNA"/>
</dbReference>
<dbReference type="GO" id="GO:0005524">
    <property type="term" value="F:ATP binding"/>
    <property type="evidence" value="ECO:0007669"/>
    <property type="project" value="UniProtKB-KW"/>
</dbReference>
<reference evidence="10" key="1">
    <citation type="journal article" date="2019" name="Int. J. Syst. Evol. Microbiol.">
        <title>The Global Catalogue of Microorganisms (GCM) 10K type strain sequencing project: providing services to taxonomists for standard genome sequencing and annotation.</title>
        <authorList>
            <consortium name="The Broad Institute Genomics Platform"/>
            <consortium name="The Broad Institute Genome Sequencing Center for Infectious Disease"/>
            <person name="Wu L."/>
            <person name="Ma J."/>
        </authorList>
    </citation>
    <scope>NUCLEOTIDE SEQUENCE [LARGE SCALE GENOMIC DNA]</scope>
    <source>
        <strain evidence="10">TBRC 7912</strain>
    </source>
</reference>
<dbReference type="Gene3D" id="3.40.50.300">
    <property type="entry name" value="P-loop containing nucleotide triphosphate hydrolases"/>
    <property type="match status" value="1"/>
</dbReference>
<evidence type="ECO:0000256" key="7">
    <source>
        <dbReference type="ARBA" id="ARBA00023136"/>
    </source>
</evidence>
<evidence type="ECO:0000256" key="3">
    <source>
        <dbReference type="ARBA" id="ARBA00022448"/>
    </source>
</evidence>
<dbReference type="InterPro" id="IPR003593">
    <property type="entry name" value="AAA+_ATPase"/>
</dbReference>
<evidence type="ECO:0000256" key="5">
    <source>
        <dbReference type="ARBA" id="ARBA00022741"/>
    </source>
</evidence>
<keyword evidence="7" id="KW-0472">Membrane</keyword>
<keyword evidence="4" id="KW-1003">Cell membrane</keyword>
<keyword evidence="3" id="KW-0813">Transport</keyword>
<evidence type="ECO:0000259" key="8">
    <source>
        <dbReference type="PROSITE" id="PS50893"/>
    </source>
</evidence>
<keyword evidence="6 9" id="KW-0067">ATP-binding</keyword>
<dbReference type="InterPro" id="IPR003439">
    <property type="entry name" value="ABC_transporter-like_ATP-bd"/>
</dbReference>
<dbReference type="InterPro" id="IPR027417">
    <property type="entry name" value="P-loop_NTPase"/>
</dbReference>
<dbReference type="Proteomes" id="UP001595698">
    <property type="component" value="Unassembled WGS sequence"/>
</dbReference>
<proteinExistence type="inferred from homology"/>
<dbReference type="InterPro" id="IPR050388">
    <property type="entry name" value="ABC_Ni/Peptide_Import"/>
</dbReference>
<dbReference type="SUPFAM" id="SSF52540">
    <property type="entry name" value="P-loop containing nucleoside triphosphate hydrolases"/>
    <property type="match status" value="1"/>
</dbReference>
<keyword evidence="5" id="KW-0547">Nucleotide-binding</keyword>
<evidence type="ECO:0000256" key="6">
    <source>
        <dbReference type="ARBA" id="ARBA00022840"/>
    </source>
</evidence>
<evidence type="ECO:0000256" key="4">
    <source>
        <dbReference type="ARBA" id="ARBA00022475"/>
    </source>
</evidence>
<dbReference type="PANTHER" id="PTHR43297">
    <property type="entry name" value="OLIGOPEPTIDE TRANSPORT ATP-BINDING PROTEIN APPD"/>
    <property type="match status" value="1"/>
</dbReference>
<gene>
    <name evidence="9" type="ORF">ACFOYY_22765</name>
</gene>
<organism evidence="9 10">
    <name type="scientific">Streptosporangium jomthongense</name>
    <dbReference type="NCBI Taxonomy" id="1193683"/>
    <lineage>
        <taxon>Bacteria</taxon>
        <taxon>Bacillati</taxon>
        <taxon>Actinomycetota</taxon>
        <taxon>Actinomycetes</taxon>
        <taxon>Streptosporangiales</taxon>
        <taxon>Streptosporangiaceae</taxon>
        <taxon>Streptosporangium</taxon>
    </lineage>
</organism>
<evidence type="ECO:0000256" key="2">
    <source>
        <dbReference type="ARBA" id="ARBA00005417"/>
    </source>
</evidence>